<accession>A0A2M4C2V0</accession>
<keyword evidence="1" id="KW-0812">Transmembrane</keyword>
<dbReference type="Pfam" id="PF08695">
    <property type="entry name" value="Coa1"/>
    <property type="match status" value="1"/>
</dbReference>
<dbReference type="GO" id="GO:0033617">
    <property type="term" value="P:mitochondrial respiratory chain complex IV assembly"/>
    <property type="evidence" value="ECO:0007669"/>
    <property type="project" value="TreeGrafter"/>
</dbReference>
<feature type="transmembrane region" description="Helical" evidence="1">
    <location>
        <begin position="6"/>
        <end position="25"/>
    </location>
</feature>
<evidence type="ECO:0000313" key="2">
    <source>
        <dbReference type="EMBL" id="MBW59647.1"/>
    </source>
</evidence>
<proteinExistence type="predicted"/>
<evidence type="ECO:0000256" key="1">
    <source>
        <dbReference type="SAM" id="Phobius"/>
    </source>
</evidence>
<reference evidence="2" key="1">
    <citation type="submission" date="2018-01" db="EMBL/GenBank/DDBJ databases">
        <title>An insight into the sialome of Amazonian anophelines.</title>
        <authorList>
            <person name="Ribeiro J.M."/>
            <person name="Scarpassa V."/>
            <person name="Calvo E."/>
        </authorList>
    </citation>
    <scope>NUCLEOTIDE SEQUENCE</scope>
    <source>
        <tissue evidence="2">Salivary glands</tissue>
    </source>
</reference>
<dbReference type="GO" id="GO:0032981">
    <property type="term" value="P:mitochondrial respiratory chain complex I assembly"/>
    <property type="evidence" value="ECO:0007669"/>
    <property type="project" value="TreeGrafter"/>
</dbReference>
<organism evidence="2">
    <name type="scientific">Anopheles marajoara</name>
    <dbReference type="NCBI Taxonomy" id="58244"/>
    <lineage>
        <taxon>Eukaryota</taxon>
        <taxon>Metazoa</taxon>
        <taxon>Ecdysozoa</taxon>
        <taxon>Arthropoda</taxon>
        <taxon>Hexapoda</taxon>
        <taxon>Insecta</taxon>
        <taxon>Pterygota</taxon>
        <taxon>Neoptera</taxon>
        <taxon>Endopterygota</taxon>
        <taxon>Diptera</taxon>
        <taxon>Nematocera</taxon>
        <taxon>Culicoidea</taxon>
        <taxon>Culicidae</taxon>
        <taxon>Anophelinae</taxon>
        <taxon>Anopheles</taxon>
    </lineage>
</organism>
<dbReference type="AlphaFoldDB" id="A0A2M4C2V0"/>
<dbReference type="PANTHER" id="PTHR47148">
    <property type="entry name" value="CYTOCHROME C OXIDASE ASSEMBLY FACTOR 1 HOMOLOG"/>
    <property type="match status" value="1"/>
</dbReference>
<name>A0A2M4C2V0_9DIPT</name>
<dbReference type="EMBL" id="GGFJ01010506">
    <property type="protein sequence ID" value="MBW59647.1"/>
    <property type="molecule type" value="Transcribed_RNA"/>
</dbReference>
<keyword evidence="1" id="KW-1133">Transmembrane helix</keyword>
<dbReference type="InterPro" id="IPR014807">
    <property type="entry name" value="Coa1"/>
</dbReference>
<keyword evidence="1" id="KW-0472">Membrane</keyword>
<protein>
    <submittedName>
        <fullName evidence="2">Putative cytochrome oxidase complex assembly protein 1</fullName>
    </submittedName>
</protein>
<dbReference type="PANTHER" id="PTHR47148:SF1">
    <property type="entry name" value="CYTOCHROME C OXIDASE ASSEMBLY FACTOR 1 HOMOLOG"/>
    <property type="match status" value="1"/>
</dbReference>
<sequence length="139" mass="15449">MVSMKTLGKTAAYIAVGGITAALIMKVKLEDKIRQQPYYKDSLKLLRSHAGAIQLLGEPIKDLSFDMGIETQKFGGGKIDGFEVPVKGSLTRGKYYFWAELSEDQQQWIINRAELALANEPDRRLLIKGTTGERQESSA</sequence>
<dbReference type="GO" id="GO:0005743">
    <property type="term" value="C:mitochondrial inner membrane"/>
    <property type="evidence" value="ECO:0007669"/>
    <property type="project" value="TreeGrafter"/>
</dbReference>